<dbReference type="EMBL" id="CAJVPW010050938">
    <property type="protein sequence ID" value="CAG8765613.1"/>
    <property type="molecule type" value="Genomic_DNA"/>
</dbReference>
<feature type="non-terminal residue" evidence="1">
    <location>
        <position position="256"/>
    </location>
</feature>
<evidence type="ECO:0000313" key="1">
    <source>
        <dbReference type="EMBL" id="CAG8765613.1"/>
    </source>
</evidence>
<reference evidence="1" key="1">
    <citation type="submission" date="2021-06" db="EMBL/GenBank/DDBJ databases">
        <authorList>
            <person name="Kallberg Y."/>
            <person name="Tangrot J."/>
            <person name="Rosling A."/>
        </authorList>
    </citation>
    <scope>NUCLEOTIDE SEQUENCE</scope>
    <source>
        <strain evidence="1">28 12/20/2015</strain>
    </source>
</reference>
<sequence length="256" mass="29175">AMNVQTGRATGKSPYTFVFGQDPVQHFSLLEDLHQQDIIDEETLSDNFFEDFNNSDDDFEPEPSASNQLEPSMSNQPEPLIMNQLEPSTLDQPKPSTSDQPKPSTSDQLESSTSNQTEPSMLNHSEPSTSNYSEPSTSHFETSLLNYSELSMVNQSELSISSQSESSMSNQPEKRSPLRNIQNTRSYHQLSREYANKSLAKYRNRMRDQMLKKNKHPLEYSINDYVCISIPKIDRNSIDRHTLPCKIIGELPNKTY</sequence>
<keyword evidence="2" id="KW-1185">Reference proteome</keyword>
<gene>
    <name evidence="1" type="ORF">SPELUC_LOCUS15430</name>
</gene>
<accession>A0ACA9QV46</accession>
<name>A0ACA9QV46_9GLOM</name>
<proteinExistence type="predicted"/>
<feature type="non-terminal residue" evidence="1">
    <location>
        <position position="1"/>
    </location>
</feature>
<evidence type="ECO:0000313" key="2">
    <source>
        <dbReference type="Proteomes" id="UP000789366"/>
    </source>
</evidence>
<organism evidence="1 2">
    <name type="scientific">Cetraspora pellucida</name>
    <dbReference type="NCBI Taxonomy" id="1433469"/>
    <lineage>
        <taxon>Eukaryota</taxon>
        <taxon>Fungi</taxon>
        <taxon>Fungi incertae sedis</taxon>
        <taxon>Mucoromycota</taxon>
        <taxon>Glomeromycotina</taxon>
        <taxon>Glomeromycetes</taxon>
        <taxon>Diversisporales</taxon>
        <taxon>Gigasporaceae</taxon>
        <taxon>Cetraspora</taxon>
    </lineage>
</organism>
<protein>
    <submittedName>
        <fullName evidence="1">7982_t:CDS:1</fullName>
    </submittedName>
</protein>
<dbReference type="Proteomes" id="UP000789366">
    <property type="component" value="Unassembled WGS sequence"/>
</dbReference>
<comment type="caution">
    <text evidence="1">The sequence shown here is derived from an EMBL/GenBank/DDBJ whole genome shotgun (WGS) entry which is preliminary data.</text>
</comment>